<dbReference type="PROSITE" id="PS51352">
    <property type="entry name" value="THIOREDOXIN_2"/>
    <property type="match status" value="1"/>
</dbReference>
<evidence type="ECO:0000256" key="6">
    <source>
        <dbReference type="PIRNR" id="PIRNR000077"/>
    </source>
</evidence>
<evidence type="ECO:0000256" key="8">
    <source>
        <dbReference type="PIRSR" id="PIRSR000077-4"/>
    </source>
</evidence>
<organism evidence="10 11">
    <name type="scientific">Methylibium petroleiphilum (strain ATCC BAA-1232 / LMG 22953 / PM1)</name>
    <dbReference type="NCBI Taxonomy" id="420662"/>
    <lineage>
        <taxon>Bacteria</taxon>
        <taxon>Pseudomonadati</taxon>
        <taxon>Pseudomonadota</taxon>
        <taxon>Betaproteobacteria</taxon>
        <taxon>Burkholderiales</taxon>
        <taxon>Sphaerotilaceae</taxon>
        <taxon>Methylibium</taxon>
    </lineage>
</organism>
<dbReference type="PANTHER" id="PTHR45663:SF11">
    <property type="entry name" value="GEO12009P1"/>
    <property type="match status" value="1"/>
</dbReference>
<evidence type="ECO:0000256" key="3">
    <source>
        <dbReference type="ARBA" id="ARBA00022982"/>
    </source>
</evidence>
<comment type="similarity">
    <text evidence="1 6">Belongs to the thioredoxin family.</text>
</comment>
<sequence>MAKIVTPAELEQLIASGKPVVADFFADWCQPCKMMAPTVDAAAEAFAGRAEVVKVNIEADDGLMPKYGLRGVPTFIVFRGGKQAAAKSGALGRSAFLDWAGAQIG</sequence>
<keyword evidence="5 8" id="KW-0676">Redox-active center</keyword>
<feature type="disulfide bond" description="Redox-active" evidence="8">
    <location>
        <begin position="29"/>
        <end position="32"/>
    </location>
</feature>
<dbReference type="HOGENOM" id="CLU_090389_10_2_4"/>
<dbReference type="EMBL" id="CP000556">
    <property type="protein sequence ID" value="ABM97008.1"/>
    <property type="molecule type" value="Genomic_DNA"/>
</dbReference>
<dbReference type="InterPro" id="IPR036249">
    <property type="entry name" value="Thioredoxin-like_sf"/>
</dbReference>
<dbReference type="GO" id="GO:0045454">
    <property type="term" value="P:cell redox homeostasis"/>
    <property type="evidence" value="ECO:0007669"/>
    <property type="project" value="TreeGrafter"/>
</dbReference>
<proteinExistence type="inferred from homology"/>
<keyword evidence="10" id="KW-0614">Plasmid</keyword>
<evidence type="ECO:0000313" key="10">
    <source>
        <dbReference type="EMBL" id="ABM97008.1"/>
    </source>
</evidence>
<dbReference type="eggNOG" id="COG0526">
    <property type="taxonomic scope" value="Bacteria"/>
</dbReference>
<dbReference type="GO" id="GO:0015035">
    <property type="term" value="F:protein-disulfide reductase activity"/>
    <property type="evidence" value="ECO:0007669"/>
    <property type="project" value="InterPro"/>
</dbReference>
<dbReference type="PIRSF" id="PIRSF000077">
    <property type="entry name" value="Thioredoxin"/>
    <property type="match status" value="1"/>
</dbReference>
<evidence type="ECO:0000256" key="4">
    <source>
        <dbReference type="ARBA" id="ARBA00023157"/>
    </source>
</evidence>
<dbReference type="CDD" id="cd02947">
    <property type="entry name" value="TRX_family"/>
    <property type="match status" value="1"/>
</dbReference>
<dbReference type="AlphaFoldDB" id="A2SN69"/>
<gene>
    <name evidence="10" type="ordered locus">Mpe_B0233</name>
</gene>
<dbReference type="PRINTS" id="PR00421">
    <property type="entry name" value="THIOREDOXIN"/>
</dbReference>
<dbReference type="KEGG" id="mpt:Mpe_B0233"/>
<dbReference type="PANTHER" id="PTHR45663">
    <property type="entry name" value="GEO12009P1"/>
    <property type="match status" value="1"/>
</dbReference>
<feature type="site" description="Contributes to redox potential value" evidence="7">
    <location>
        <position position="30"/>
    </location>
</feature>
<dbReference type="InterPro" id="IPR005746">
    <property type="entry name" value="Thioredoxin"/>
</dbReference>
<protein>
    <recommendedName>
        <fullName evidence="6">Thioredoxin</fullName>
    </recommendedName>
</protein>
<evidence type="ECO:0000256" key="5">
    <source>
        <dbReference type="ARBA" id="ARBA00023284"/>
    </source>
</evidence>
<keyword evidence="4 8" id="KW-1015">Disulfide bond</keyword>
<feature type="active site" description="Nucleophile" evidence="7">
    <location>
        <position position="29"/>
    </location>
</feature>
<dbReference type="InterPro" id="IPR013766">
    <property type="entry name" value="Thioredoxin_domain"/>
</dbReference>
<dbReference type="Gene3D" id="3.40.30.10">
    <property type="entry name" value="Glutaredoxin"/>
    <property type="match status" value="1"/>
</dbReference>
<accession>A2SN69</accession>
<evidence type="ECO:0000313" key="11">
    <source>
        <dbReference type="Proteomes" id="UP000000366"/>
    </source>
</evidence>
<reference evidence="10 11" key="1">
    <citation type="journal article" date="2007" name="J. Bacteriol.">
        <title>Whole-genome analysis of the methyl tert-butyl ether-degrading beta-proteobacterium Methylibium petroleiphilum PM1.</title>
        <authorList>
            <person name="Kane S.R."/>
            <person name="Chakicherla A.Y."/>
            <person name="Chain P.S.G."/>
            <person name="Schmidt R."/>
            <person name="Shin M.W."/>
            <person name="Legler T.C."/>
            <person name="Scow K.M."/>
            <person name="Larimer F.W."/>
            <person name="Lucas S.M."/>
            <person name="Richardson P.M."/>
            <person name="Hristova K.R."/>
        </authorList>
    </citation>
    <scope>NUCLEOTIDE SEQUENCE [LARGE SCALE GENOMIC DNA]</scope>
    <source>
        <strain evidence="11">ATCC BAA-1232 / LMG 22953 / PM1</strain>
        <plasmid evidence="10 11">RPME01</plasmid>
    </source>
</reference>
<keyword evidence="3" id="KW-0249">Electron transport</keyword>
<feature type="domain" description="Thioredoxin" evidence="9">
    <location>
        <begin position="1"/>
        <end position="105"/>
    </location>
</feature>
<dbReference type="RefSeq" id="WP_011831596.1">
    <property type="nucleotide sequence ID" value="NC_008826.1"/>
</dbReference>
<feature type="site" description="Contributes to redox potential value" evidence="7">
    <location>
        <position position="31"/>
    </location>
</feature>
<dbReference type="SUPFAM" id="SSF52833">
    <property type="entry name" value="Thioredoxin-like"/>
    <property type="match status" value="1"/>
</dbReference>
<geneLocation type="plasmid" evidence="10 11">
    <name>RPME01</name>
</geneLocation>
<dbReference type="Proteomes" id="UP000000366">
    <property type="component" value="Plasmid RPME01"/>
</dbReference>
<keyword evidence="2" id="KW-0813">Transport</keyword>
<evidence type="ECO:0000256" key="2">
    <source>
        <dbReference type="ARBA" id="ARBA00022448"/>
    </source>
</evidence>
<evidence type="ECO:0000259" key="9">
    <source>
        <dbReference type="PROSITE" id="PS51352"/>
    </source>
</evidence>
<evidence type="ECO:0000256" key="7">
    <source>
        <dbReference type="PIRSR" id="PIRSR000077-1"/>
    </source>
</evidence>
<feature type="site" description="Deprotonates C-terminal active site Cys" evidence="7">
    <location>
        <position position="23"/>
    </location>
</feature>
<name>A2SN69_METPP</name>
<dbReference type="GO" id="GO:0005829">
    <property type="term" value="C:cytosol"/>
    <property type="evidence" value="ECO:0007669"/>
    <property type="project" value="TreeGrafter"/>
</dbReference>
<feature type="active site" description="Nucleophile" evidence="7">
    <location>
        <position position="32"/>
    </location>
</feature>
<evidence type="ECO:0000256" key="1">
    <source>
        <dbReference type="ARBA" id="ARBA00008987"/>
    </source>
</evidence>
<dbReference type="Pfam" id="PF00085">
    <property type="entry name" value="Thioredoxin"/>
    <property type="match status" value="1"/>
</dbReference>
<keyword evidence="11" id="KW-1185">Reference proteome</keyword>